<evidence type="ECO:0000256" key="1">
    <source>
        <dbReference type="SAM" id="MobiDB-lite"/>
    </source>
</evidence>
<evidence type="ECO:0000313" key="4">
    <source>
        <dbReference type="WBParaSite" id="ECPE_0000552401-mRNA-1"/>
    </source>
</evidence>
<gene>
    <name evidence="2" type="ORF">ECPE_LOCUS5511</name>
</gene>
<sequence>MQSCMKETSSESETKTREKQDRQSPIPNKQTISNTIEQAEFLLESECDCAPSSELFQANNSVRGRAMKPGTRFEPLVFNTELQSVDQLILTETITQQLNEDLYSLSPIPFEPGNEGSDEEETGTFRYPFNI</sequence>
<protein>
    <submittedName>
        <fullName evidence="4">Fibrous sheath-interacting protein 1</fullName>
    </submittedName>
</protein>
<evidence type="ECO:0000313" key="2">
    <source>
        <dbReference type="EMBL" id="VDP75729.1"/>
    </source>
</evidence>
<dbReference type="WBParaSite" id="ECPE_0000552401-mRNA-1">
    <property type="protein sequence ID" value="ECPE_0000552401-mRNA-1"/>
    <property type="gene ID" value="ECPE_0000552401"/>
</dbReference>
<organism evidence="4">
    <name type="scientific">Echinostoma caproni</name>
    <dbReference type="NCBI Taxonomy" id="27848"/>
    <lineage>
        <taxon>Eukaryota</taxon>
        <taxon>Metazoa</taxon>
        <taxon>Spiralia</taxon>
        <taxon>Lophotrochozoa</taxon>
        <taxon>Platyhelminthes</taxon>
        <taxon>Trematoda</taxon>
        <taxon>Digenea</taxon>
        <taxon>Plagiorchiida</taxon>
        <taxon>Echinostomata</taxon>
        <taxon>Echinostomatoidea</taxon>
        <taxon>Echinostomatidae</taxon>
        <taxon>Echinostoma</taxon>
    </lineage>
</organism>
<reference evidence="2 3" key="2">
    <citation type="submission" date="2018-11" db="EMBL/GenBank/DDBJ databases">
        <authorList>
            <consortium name="Pathogen Informatics"/>
        </authorList>
    </citation>
    <scope>NUCLEOTIDE SEQUENCE [LARGE SCALE GENOMIC DNA]</scope>
    <source>
        <strain evidence="2 3">Egypt</strain>
    </source>
</reference>
<dbReference type="EMBL" id="UZAN01042377">
    <property type="protein sequence ID" value="VDP75729.1"/>
    <property type="molecule type" value="Genomic_DNA"/>
</dbReference>
<proteinExistence type="predicted"/>
<feature type="region of interest" description="Disordered" evidence="1">
    <location>
        <begin position="1"/>
        <end position="33"/>
    </location>
</feature>
<dbReference type="AlphaFoldDB" id="A0A183AEX6"/>
<evidence type="ECO:0000313" key="3">
    <source>
        <dbReference type="Proteomes" id="UP000272942"/>
    </source>
</evidence>
<feature type="compositionally biased region" description="Polar residues" evidence="1">
    <location>
        <begin position="23"/>
        <end position="33"/>
    </location>
</feature>
<reference evidence="4" key="1">
    <citation type="submission" date="2016-06" db="UniProtKB">
        <authorList>
            <consortium name="WormBaseParasite"/>
        </authorList>
    </citation>
    <scope>IDENTIFICATION</scope>
</reference>
<dbReference type="Proteomes" id="UP000272942">
    <property type="component" value="Unassembled WGS sequence"/>
</dbReference>
<keyword evidence="3" id="KW-1185">Reference proteome</keyword>
<accession>A0A183AEX6</accession>
<name>A0A183AEX6_9TREM</name>
<feature type="compositionally biased region" description="Basic and acidic residues" evidence="1">
    <location>
        <begin position="8"/>
        <end position="22"/>
    </location>
</feature>